<dbReference type="HOGENOM" id="CLU_055360_1_0_9"/>
<dbReference type="Gene3D" id="3.40.50.1860">
    <property type="match status" value="2"/>
</dbReference>
<dbReference type="InterPro" id="IPR004380">
    <property type="entry name" value="Asp_race"/>
</dbReference>
<evidence type="ECO:0000256" key="2">
    <source>
        <dbReference type="ARBA" id="ARBA00023235"/>
    </source>
</evidence>
<evidence type="ECO:0000313" key="3">
    <source>
        <dbReference type="EMBL" id="BAL84470.1"/>
    </source>
</evidence>
<dbReference type="OrthoDB" id="9803739at2"/>
<dbReference type="PROSITE" id="PS00924">
    <property type="entry name" value="ASP_GLU_RACEMASE_2"/>
    <property type="match status" value="1"/>
</dbReference>
<dbReference type="PATRIC" id="fig|927704.6.peg.2850"/>
<sequence>MKKIGLLGGTGPESTLLYYKELNSRIDKLTGAEHMPELVIESVDFRRVWGYLTNGQYGELVDYLAEKVNNLRSYGAEIVSLTAVTTHIVFAELVAKTKTSFVSIPQTVCRQAVSKGYKKVGLLGTIFTMEQDYMKKDLWEAGIEVFVPQQADRELIAGRIYQELEEGIVKESTLQEFQQIIRKMQAEHGIEAIILGCTELPLLLNPDNCPVPCLDSVEIHIEELIRLAMAA</sequence>
<comment type="similarity">
    <text evidence="1">Belongs to the aspartate/glutamate racemases family.</text>
</comment>
<dbReference type="EMBL" id="AP012292">
    <property type="protein sequence ID" value="BAL84470.1"/>
    <property type="molecule type" value="Genomic_DNA"/>
</dbReference>
<dbReference type="AlphaFoldDB" id="I0GUN3"/>
<dbReference type="RefSeq" id="WP_014425887.1">
    <property type="nucleotide sequence ID" value="NC_017068.1"/>
</dbReference>
<accession>I0GUN3</accession>
<dbReference type="PANTHER" id="PTHR21198:SF7">
    <property type="entry name" value="ASPARTATE-GLUTAMATE RACEMASE FAMILY"/>
    <property type="match status" value="1"/>
</dbReference>
<dbReference type="InterPro" id="IPR015942">
    <property type="entry name" value="Asp/Glu/hydantoin_racemase"/>
</dbReference>
<dbReference type="GO" id="GO:0047689">
    <property type="term" value="F:aspartate racemase activity"/>
    <property type="evidence" value="ECO:0007669"/>
    <property type="project" value="UniProtKB-EC"/>
</dbReference>
<dbReference type="eggNOG" id="COG1794">
    <property type="taxonomic scope" value="Bacteria"/>
</dbReference>
<dbReference type="EC" id="5.1.1.13" evidence="3"/>
<keyword evidence="2 3" id="KW-0413">Isomerase</keyword>
<evidence type="ECO:0000256" key="1">
    <source>
        <dbReference type="ARBA" id="ARBA00007847"/>
    </source>
</evidence>
<dbReference type="SUPFAM" id="SSF53681">
    <property type="entry name" value="Aspartate/glutamate racemase"/>
    <property type="match status" value="2"/>
</dbReference>
<dbReference type="InterPro" id="IPR033134">
    <property type="entry name" value="Asp/Glu_racemase_AS_2"/>
</dbReference>
<dbReference type="KEGG" id="sri:SELR_27620"/>
<organism evidence="3 4">
    <name type="scientific">Selenomonas ruminantium subsp. lactilytica (strain NBRC 103574 / TAM6421)</name>
    <dbReference type="NCBI Taxonomy" id="927704"/>
    <lineage>
        <taxon>Bacteria</taxon>
        <taxon>Bacillati</taxon>
        <taxon>Bacillota</taxon>
        <taxon>Negativicutes</taxon>
        <taxon>Selenomonadales</taxon>
        <taxon>Selenomonadaceae</taxon>
        <taxon>Selenomonas</taxon>
    </lineage>
</organism>
<dbReference type="PANTHER" id="PTHR21198">
    <property type="entry name" value="GLUTAMATE RACEMASE"/>
    <property type="match status" value="1"/>
</dbReference>
<name>I0GUN3_SELRL</name>
<proteinExistence type="inferred from homology"/>
<evidence type="ECO:0000313" key="4">
    <source>
        <dbReference type="Proteomes" id="UP000007887"/>
    </source>
</evidence>
<reference evidence="3 4" key="1">
    <citation type="submission" date="2011-10" db="EMBL/GenBank/DDBJ databases">
        <title>Whole genome sequence of Selenomonas ruminantium subsp. lactilytica TAM6421.</title>
        <authorList>
            <person name="Oguchi A."/>
            <person name="Ankai A."/>
            <person name="Kaneko J."/>
            <person name="Yamada-Narita S."/>
            <person name="Fukui S."/>
            <person name="Takahashi M."/>
            <person name="Onodera T."/>
            <person name="Kojima S."/>
            <person name="Fushimi T."/>
            <person name="Abe N."/>
            <person name="Kamio Y."/>
            <person name="Yamazaki S."/>
            <person name="Fujita N."/>
        </authorList>
    </citation>
    <scope>NUCLEOTIDE SEQUENCE [LARGE SCALE GENOMIC DNA]</scope>
    <source>
        <strain evidence="4">NBRC 103574 / TAM6421</strain>
    </source>
</reference>
<protein>
    <submittedName>
        <fullName evidence="3">Putative aspartate racemase</fullName>
        <ecNumber evidence="3">5.1.1.13</ecNumber>
    </submittedName>
</protein>
<dbReference type="Proteomes" id="UP000007887">
    <property type="component" value="Chromosome"/>
</dbReference>
<dbReference type="NCBIfam" id="TIGR00035">
    <property type="entry name" value="asp_race"/>
    <property type="match status" value="1"/>
</dbReference>
<gene>
    <name evidence="3" type="primary">racD</name>
    <name evidence="3" type="ordered locus">SELR_27620</name>
</gene>
<dbReference type="InterPro" id="IPR001920">
    <property type="entry name" value="Asp/Glu_race"/>
</dbReference>
<dbReference type="Pfam" id="PF01177">
    <property type="entry name" value="Asp_Glu_race"/>
    <property type="match status" value="1"/>
</dbReference>